<keyword evidence="3" id="KW-1185">Reference proteome</keyword>
<dbReference type="Proteomes" id="UP000236248">
    <property type="component" value="Chromosome NCAV"/>
</dbReference>
<feature type="transmembrane region" description="Helical" evidence="1">
    <location>
        <begin position="12"/>
        <end position="28"/>
    </location>
</feature>
<accession>A0A2K5APT4</accession>
<keyword evidence="1" id="KW-1133">Transmembrane helix</keyword>
<proteinExistence type="predicted"/>
<gene>
    <name evidence="2" type="ORF">NCAV_0458</name>
</gene>
<protein>
    <submittedName>
        <fullName evidence="2">Uncharacterized protein</fullName>
    </submittedName>
</protein>
<evidence type="ECO:0000256" key="1">
    <source>
        <dbReference type="SAM" id="Phobius"/>
    </source>
</evidence>
<sequence>MSNNNRITRRLIFCVSITLTAIVILYLHNMQVYASSPCELYAEIRVSPLYHNGSIRQNPDGTYYAGDAFAYSVYHGYNNTDEGSCIDYSYWLEADSSAIIHGSSTSGIVEIKTDASIGIHAIRFQQRITHQICIMAMEDSICFKFRYSKSTVHTYTVVDPMLEVYLSKGQLIDGDGFVAMNRDGTYYIGDPVAIIHKSNYIFKNERRGTLHIVMEKRYDDITLAYEYNCLINQCRYNLAYEEYTSTLDLTYNDGVTIYRTNNSSPTPHTIIYDVKLINIDKVIAKRDVSIDIMLVRYRPVYHYYAYIVLNDDKPWSYNKSVAIALHYHGSMDDDGKSIHPLRRSKLNHYEYTLNDGIEEGYLNVTYTNAHGFNTKSKALIFEYEGYGKIVFSPIIDGEYRPKSILTLNMKIYSADFANYDMLEVINVDYTYPLVRFSTRLDIFVYGSDGKIRDLPINVDMKPLGNYLHDYMRSKVIHDSAHETFAEMVIGDMYARDNHASSIGHLSMVINYTSHYIPESVLSRYNILDMPLYIALDTLTPYRMEITVGDVTKVYDEHTFSFYTNYIIIVNLEQDNKIEDILLQDNILEFRLDEKFGDISRIYVNGTLYDPKKYCTDSCIIPFYSNYAKVEIYNEWGGRAYAEVSEQQGNEVRYVHDMSNHIQMALFVGVFMITLFAAYRIIVARRDNK</sequence>
<feature type="transmembrane region" description="Helical" evidence="1">
    <location>
        <begin position="663"/>
        <end position="682"/>
    </location>
</feature>
<organism evidence="2 3">
    <name type="scientific">Candidatus Nitrosocaldus cavascurensis</name>
    <dbReference type="NCBI Taxonomy" id="2058097"/>
    <lineage>
        <taxon>Archaea</taxon>
        <taxon>Nitrososphaerota</taxon>
        <taxon>Nitrososphaeria</taxon>
        <taxon>Candidatus Nitrosocaldales</taxon>
        <taxon>Candidatus Nitrosocaldaceae</taxon>
        <taxon>Candidatus Nitrosocaldus</taxon>
    </lineage>
</organism>
<keyword evidence="1" id="KW-0812">Transmembrane</keyword>
<evidence type="ECO:0000313" key="2">
    <source>
        <dbReference type="EMBL" id="SPC33652.1"/>
    </source>
</evidence>
<dbReference type="KEGG" id="ncv:NCAV_0458"/>
<keyword evidence="1" id="KW-0472">Membrane</keyword>
<reference evidence="3" key="1">
    <citation type="submission" date="2018-01" db="EMBL/GenBank/DDBJ databases">
        <authorList>
            <person name="Kerou L M."/>
        </authorList>
    </citation>
    <scope>NUCLEOTIDE SEQUENCE [LARGE SCALE GENOMIC DNA]</scope>
    <source>
        <strain evidence="3">SCU2</strain>
    </source>
</reference>
<dbReference type="EMBL" id="LT981265">
    <property type="protein sequence ID" value="SPC33652.1"/>
    <property type="molecule type" value="Genomic_DNA"/>
</dbReference>
<dbReference type="AlphaFoldDB" id="A0A2K5APT4"/>
<evidence type="ECO:0000313" key="3">
    <source>
        <dbReference type="Proteomes" id="UP000236248"/>
    </source>
</evidence>
<name>A0A2K5APT4_9ARCH</name>